<reference evidence="11 12" key="1">
    <citation type="journal article" date="2016" name="Mol. Biol. Evol.">
        <title>Comparative Genomics of Early-Diverging Mushroom-Forming Fungi Provides Insights into the Origins of Lignocellulose Decay Capabilities.</title>
        <authorList>
            <person name="Nagy L.G."/>
            <person name="Riley R."/>
            <person name="Tritt A."/>
            <person name="Adam C."/>
            <person name="Daum C."/>
            <person name="Floudas D."/>
            <person name="Sun H."/>
            <person name="Yadav J.S."/>
            <person name="Pangilinan J."/>
            <person name="Larsson K.H."/>
            <person name="Matsuura K."/>
            <person name="Barry K."/>
            <person name="Labutti K."/>
            <person name="Kuo R."/>
            <person name="Ohm R.A."/>
            <person name="Bhattacharya S.S."/>
            <person name="Shirouzu T."/>
            <person name="Yoshinaga Y."/>
            <person name="Martin F.M."/>
            <person name="Grigoriev I.V."/>
            <person name="Hibbett D.S."/>
        </authorList>
    </citation>
    <scope>NUCLEOTIDE SEQUENCE [LARGE SCALE GENOMIC DNA]</scope>
    <source>
        <strain evidence="11 12">TUFC12733</strain>
    </source>
</reference>
<evidence type="ECO:0000256" key="9">
    <source>
        <dbReference type="SAM" id="Phobius"/>
    </source>
</evidence>
<evidence type="ECO:0000256" key="6">
    <source>
        <dbReference type="ARBA" id="ARBA00023136"/>
    </source>
</evidence>
<organism evidence="11 12">
    <name type="scientific">Calocera viscosa (strain TUFC12733)</name>
    <dbReference type="NCBI Taxonomy" id="1330018"/>
    <lineage>
        <taxon>Eukaryota</taxon>
        <taxon>Fungi</taxon>
        <taxon>Dikarya</taxon>
        <taxon>Basidiomycota</taxon>
        <taxon>Agaricomycotina</taxon>
        <taxon>Dacrymycetes</taxon>
        <taxon>Dacrymycetales</taxon>
        <taxon>Dacrymycetaceae</taxon>
        <taxon>Calocera</taxon>
    </lineage>
</organism>
<dbReference type="FunFam" id="1.20.1250.20:FF:000217">
    <property type="entry name" value="MFS lactose permease, putative"/>
    <property type="match status" value="1"/>
</dbReference>
<feature type="transmembrane region" description="Helical" evidence="9">
    <location>
        <begin position="382"/>
        <end position="401"/>
    </location>
</feature>
<keyword evidence="12" id="KW-1185">Reference proteome</keyword>
<comment type="subcellular location">
    <subcellularLocation>
        <location evidence="1">Membrane</location>
        <topology evidence="1">Multi-pass membrane protein</topology>
    </subcellularLocation>
</comment>
<dbReference type="OrthoDB" id="6133115at2759"/>
<name>A0A167KSW2_CALVF</name>
<dbReference type="InterPro" id="IPR005828">
    <property type="entry name" value="MFS_sugar_transport-like"/>
</dbReference>
<feature type="transmembrane region" description="Helical" evidence="9">
    <location>
        <begin position="350"/>
        <end position="370"/>
    </location>
</feature>
<accession>A0A167KSW2</accession>
<evidence type="ECO:0000256" key="4">
    <source>
        <dbReference type="ARBA" id="ARBA00022692"/>
    </source>
</evidence>
<feature type="transmembrane region" description="Helical" evidence="9">
    <location>
        <begin position="455"/>
        <end position="476"/>
    </location>
</feature>
<dbReference type="SUPFAM" id="SSF103473">
    <property type="entry name" value="MFS general substrate transporter"/>
    <property type="match status" value="1"/>
</dbReference>
<evidence type="ECO:0000256" key="5">
    <source>
        <dbReference type="ARBA" id="ARBA00022989"/>
    </source>
</evidence>
<dbReference type="InterPro" id="IPR036259">
    <property type="entry name" value="MFS_trans_sf"/>
</dbReference>
<dbReference type="NCBIfam" id="TIGR00879">
    <property type="entry name" value="SP"/>
    <property type="match status" value="1"/>
</dbReference>
<dbReference type="GO" id="GO:0016020">
    <property type="term" value="C:membrane"/>
    <property type="evidence" value="ECO:0007669"/>
    <property type="project" value="UniProtKB-SubCell"/>
</dbReference>
<feature type="transmembrane region" description="Helical" evidence="9">
    <location>
        <begin position="197"/>
        <end position="217"/>
    </location>
</feature>
<keyword evidence="6 9" id="KW-0472">Membrane</keyword>
<keyword evidence="4 9" id="KW-0812">Transmembrane</keyword>
<evidence type="ECO:0000256" key="7">
    <source>
        <dbReference type="ARBA" id="ARBA00049119"/>
    </source>
</evidence>
<feature type="transmembrane region" description="Helical" evidence="9">
    <location>
        <begin position="63"/>
        <end position="82"/>
    </location>
</feature>
<dbReference type="PANTHER" id="PTHR48022">
    <property type="entry name" value="PLASTIDIC GLUCOSE TRANSPORTER 4"/>
    <property type="match status" value="1"/>
</dbReference>
<dbReference type="GO" id="GO:0005351">
    <property type="term" value="F:carbohydrate:proton symporter activity"/>
    <property type="evidence" value="ECO:0007669"/>
    <property type="project" value="TreeGrafter"/>
</dbReference>
<feature type="transmembrane region" description="Helical" evidence="9">
    <location>
        <begin position="319"/>
        <end position="338"/>
    </location>
</feature>
<feature type="transmembrane region" description="Helical" evidence="9">
    <location>
        <begin position="229"/>
        <end position="248"/>
    </location>
</feature>
<evidence type="ECO:0000259" key="10">
    <source>
        <dbReference type="PROSITE" id="PS50850"/>
    </source>
</evidence>
<evidence type="ECO:0000256" key="1">
    <source>
        <dbReference type="ARBA" id="ARBA00004141"/>
    </source>
</evidence>
<dbReference type="InterPro" id="IPR050360">
    <property type="entry name" value="MFS_Sugar_Transporters"/>
</dbReference>
<comment type="similarity">
    <text evidence="2 8">Belongs to the major facilitator superfamily. Sugar transporter (TC 2.A.1.1) family.</text>
</comment>
<feature type="domain" description="Major facilitator superfamily (MFS) profile" evidence="10">
    <location>
        <begin position="68"/>
        <end position="508"/>
    </location>
</feature>
<keyword evidence="3 8" id="KW-0813">Transport</keyword>
<dbReference type="Gene3D" id="1.20.1250.20">
    <property type="entry name" value="MFS general substrate transporter like domains"/>
    <property type="match status" value="1"/>
</dbReference>
<gene>
    <name evidence="11" type="ORF">CALVIDRAFT_516594</name>
</gene>
<keyword evidence="5 9" id="KW-1133">Transmembrane helix</keyword>
<feature type="transmembrane region" description="Helical" evidence="9">
    <location>
        <begin position="482"/>
        <end position="502"/>
    </location>
</feature>
<protein>
    <submittedName>
        <fullName evidence="11">General substrate transporter</fullName>
    </submittedName>
</protein>
<feature type="transmembrane region" description="Helical" evidence="9">
    <location>
        <begin position="167"/>
        <end position="185"/>
    </location>
</feature>
<comment type="catalytic activity">
    <reaction evidence="7">
        <text>myo-inositol(out) + H(+)(out) = myo-inositol(in) + H(+)(in)</text>
        <dbReference type="Rhea" id="RHEA:60364"/>
        <dbReference type="ChEBI" id="CHEBI:15378"/>
        <dbReference type="ChEBI" id="CHEBI:17268"/>
    </reaction>
</comment>
<dbReference type="InterPro" id="IPR005829">
    <property type="entry name" value="Sugar_transporter_CS"/>
</dbReference>
<sequence>MSAHDSNEYDEDQKVESTKHLEHVDISANASSGDIIEVIKAHNVNFAQAAAAGKLNPRSRDSFVLYGCCFVAVLCAAANGYDGSLMTGINIMPYYQARFTDSVLGSTTGLIFSMYTIGQITGPWFAGPIADYFGRRVGMFVGCFFVVIGSIVIATSPSRPQFLAGRFILGFGVSIAVAAAPTYAVEICPPMWRGRMTGLYNCGWYLGSIPAAGVVLGTQHMQNDWSWRIPLLLQCVPSTLVCLTVLFLPESPRWMMSHGHEAEALAFLTRFHGNGDVENPIVKLEWQEFNDSIRLDASDKRWWDYSDLFRTSSARWRSLQVILMGVFGQFSGNGLGYFNTQIYAAVGYDTYMQFVLNLGHSLVTAVCGLTGASLDDRLPRRATLIFASMGCGAMLGLNAGLSKLWDEQTVKNLNVGRAAVASYFLFSVSFAIGYTPLQALYPVECLETTTRAKGMAMNGFITGAISFINLYCTPIALANIKYYYTFIFFGWDFLEAFIWWLFAVETQGRTLEELEEIFGSSWPPRESTRVKKLAVKKDGEVAVLEA</sequence>
<dbReference type="InterPro" id="IPR020846">
    <property type="entry name" value="MFS_dom"/>
</dbReference>
<evidence type="ECO:0000256" key="2">
    <source>
        <dbReference type="ARBA" id="ARBA00010992"/>
    </source>
</evidence>
<evidence type="ECO:0000256" key="8">
    <source>
        <dbReference type="RuleBase" id="RU003346"/>
    </source>
</evidence>
<dbReference type="PROSITE" id="PS50850">
    <property type="entry name" value="MFS"/>
    <property type="match status" value="1"/>
</dbReference>
<feature type="transmembrane region" description="Helical" evidence="9">
    <location>
        <begin position="102"/>
        <end position="125"/>
    </location>
</feature>
<evidence type="ECO:0000313" key="11">
    <source>
        <dbReference type="EMBL" id="KZO94966.1"/>
    </source>
</evidence>
<dbReference type="Proteomes" id="UP000076738">
    <property type="component" value="Unassembled WGS sequence"/>
</dbReference>
<dbReference type="Pfam" id="PF00083">
    <property type="entry name" value="Sugar_tr"/>
    <property type="match status" value="1"/>
</dbReference>
<evidence type="ECO:0000313" key="12">
    <source>
        <dbReference type="Proteomes" id="UP000076738"/>
    </source>
</evidence>
<feature type="transmembrane region" description="Helical" evidence="9">
    <location>
        <begin position="137"/>
        <end position="155"/>
    </location>
</feature>
<dbReference type="PROSITE" id="PS00216">
    <property type="entry name" value="SUGAR_TRANSPORT_1"/>
    <property type="match status" value="1"/>
</dbReference>
<dbReference type="PANTHER" id="PTHR48022:SF36">
    <property type="entry name" value="LACTOSE PERMEASE, PUTATIVE (AFU_ORTHOLOGUE AFUA_1G17310)-RELATED"/>
    <property type="match status" value="1"/>
</dbReference>
<dbReference type="EMBL" id="KV417291">
    <property type="protein sequence ID" value="KZO94966.1"/>
    <property type="molecule type" value="Genomic_DNA"/>
</dbReference>
<evidence type="ECO:0000256" key="3">
    <source>
        <dbReference type="ARBA" id="ARBA00022448"/>
    </source>
</evidence>
<dbReference type="InterPro" id="IPR003663">
    <property type="entry name" value="Sugar/inositol_transpt"/>
</dbReference>
<proteinExistence type="inferred from homology"/>
<dbReference type="AlphaFoldDB" id="A0A167KSW2"/>
<feature type="transmembrane region" description="Helical" evidence="9">
    <location>
        <begin position="421"/>
        <end position="443"/>
    </location>
</feature>